<keyword evidence="3" id="KW-1185">Reference proteome</keyword>
<dbReference type="SUPFAM" id="SSF55166">
    <property type="entry name" value="Hedgehog/DD-peptidase"/>
    <property type="match status" value="1"/>
</dbReference>
<protein>
    <submittedName>
        <fullName evidence="2">Muramidase (Flagellum-specific)</fullName>
    </submittedName>
</protein>
<name>A0A367RKB4_9NOSO</name>
<dbReference type="GO" id="GO:0004040">
    <property type="term" value="F:amidase activity"/>
    <property type="evidence" value="ECO:0007669"/>
    <property type="project" value="InterPro"/>
</dbReference>
<reference evidence="2" key="1">
    <citation type="submission" date="2016-04" db="EMBL/GenBank/DDBJ databases">
        <authorList>
            <person name="Tabuchi Yagui T.R."/>
        </authorList>
    </citation>
    <scope>NUCLEOTIDE SEQUENCE [LARGE SCALE GENOMIC DNA]</scope>
    <source>
        <strain evidence="2">NIES-26</strain>
    </source>
</reference>
<evidence type="ECO:0000313" key="3">
    <source>
        <dbReference type="Proteomes" id="UP000252107"/>
    </source>
</evidence>
<dbReference type="Proteomes" id="UP000252107">
    <property type="component" value="Unassembled WGS sequence"/>
</dbReference>
<sequence length="515" mass="56861">MLLIDDLSNKYFNIHLGTILTKLGFDDAKITDINLLILKEITLAQWLLESARASSELAIKANNFAGLKWRDPDMKGFAESLKLKVPSEPEEVEFCQFTDIDAFIVGYWKFLTRSPYKGLEEHTNTPENFIGFLKSKGYSADPNYVTKVIGLLPEAQKLLANAAGVIIPSPVEQLQLIRAPQEVGVGQNFNIEGVASLADSGKVLSVMIDDRFPVEGVKIRQDGKWQLQFVFNQAGDRTMLIAIDDQSLEIKFKVVVPASQPTGSASTDSGAKVIKLSGSVGVGGVNNPDDVKAVKARLHELGYTWVGNPNTVVRDRGLDDAIQLFQSIIAGRSTIQGDGRVDVDEMTHQWLQAANAPKWVLMPTSEPNNGFINGELAQTNDNHDFGTHWLANTIKDIAEDYQNSYRNTHANAAPFAINDVSLPHGGDTPDHEGHETGMMCDVFLPKKNGNFGGIFWSSSEYDRDATRAILKSIRKQKLVRIVFFNDPQLITEGLCKLASGHDHHIHFEINPPVRA</sequence>
<accession>A0A367RKB4</accession>
<dbReference type="InterPro" id="IPR002901">
    <property type="entry name" value="MGlyc_endo_b_GlcNAc-like_dom"/>
</dbReference>
<dbReference type="InterPro" id="IPR009045">
    <property type="entry name" value="Zn_M74/Hedgehog-like"/>
</dbReference>
<gene>
    <name evidence="2" type="ORF">A6770_15670</name>
</gene>
<evidence type="ECO:0000313" key="2">
    <source>
        <dbReference type="EMBL" id="RCJ36469.1"/>
    </source>
</evidence>
<feature type="domain" description="Mannosyl-glycoprotein endo-beta-N-acetylglucosamidase-like" evidence="1">
    <location>
        <begin position="36"/>
        <end position="154"/>
    </location>
</feature>
<evidence type="ECO:0000259" key="1">
    <source>
        <dbReference type="Pfam" id="PF01832"/>
    </source>
</evidence>
<comment type="caution">
    <text evidence="2">The sequence shown here is derived from an EMBL/GenBank/DDBJ whole genome shotgun (WGS) entry which is preliminary data.</text>
</comment>
<dbReference type="Pfam" id="PF01832">
    <property type="entry name" value="Glucosaminidase"/>
    <property type="match status" value="1"/>
</dbReference>
<dbReference type="Gene3D" id="1.10.530.10">
    <property type="match status" value="1"/>
</dbReference>
<organism evidence="2 3">
    <name type="scientific">Nostoc minutum NIES-26</name>
    <dbReference type="NCBI Taxonomy" id="1844469"/>
    <lineage>
        <taxon>Bacteria</taxon>
        <taxon>Bacillati</taxon>
        <taxon>Cyanobacteriota</taxon>
        <taxon>Cyanophyceae</taxon>
        <taxon>Nostocales</taxon>
        <taxon>Nostocaceae</taxon>
        <taxon>Nostoc</taxon>
    </lineage>
</organism>
<dbReference type="AlphaFoldDB" id="A0A367RKB4"/>
<proteinExistence type="predicted"/>
<dbReference type="Gene3D" id="3.30.1380.10">
    <property type="match status" value="1"/>
</dbReference>
<dbReference type="EMBL" id="LXQD01000142">
    <property type="protein sequence ID" value="RCJ36469.1"/>
    <property type="molecule type" value="Genomic_DNA"/>
</dbReference>